<feature type="region of interest" description="Disordered" evidence="1">
    <location>
        <begin position="1"/>
        <end position="118"/>
    </location>
</feature>
<name>A0AAD5LUF2_PYTIN</name>
<dbReference type="GO" id="GO:1990269">
    <property type="term" value="F:RNA polymerase II C-terminal domain phosphoserine binding"/>
    <property type="evidence" value="ECO:0007669"/>
    <property type="project" value="TreeGrafter"/>
</dbReference>
<dbReference type="Proteomes" id="UP001209570">
    <property type="component" value="Unassembled WGS sequence"/>
</dbReference>
<keyword evidence="3" id="KW-1185">Reference proteome</keyword>
<protein>
    <recommendedName>
        <fullName evidence="4">RNA polymerase-associated protein LEO1</fullName>
    </recommendedName>
</protein>
<dbReference type="Pfam" id="PF04004">
    <property type="entry name" value="Leo1"/>
    <property type="match status" value="1"/>
</dbReference>
<evidence type="ECO:0000313" key="3">
    <source>
        <dbReference type="Proteomes" id="UP001209570"/>
    </source>
</evidence>
<evidence type="ECO:0000256" key="1">
    <source>
        <dbReference type="SAM" id="MobiDB-lite"/>
    </source>
</evidence>
<accession>A0AAD5LUF2</accession>
<feature type="compositionally biased region" description="Acidic residues" evidence="1">
    <location>
        <begin position="356"/>
        <end position="365"/>
    </location>
</feature>
<feature type="compositionally biased region" description="Acidic residues" evidence="1">
    <location>
        <begin position="423"/>
        <end position="439"/>
    </location>
</feature>
<comment type="caution">
    <text evidence="2">The sequence shown here is derived from an EMBL/GenBank/DDBJ whole genome shotgun (WGS) entry which is preliminary data.</text>
</comment>
<feature type="region of interest" description="Disordered" evidence="1">
    <location>
        <begin position="356"/>
        <end position="457"/>
    </location>
</feature>
<feature type="compositionally biased region" description="Basic and acidic residues" evidence="1">
    <location>
        <begin position="411"/>
        <end position="422"/>
    </location>
</feature>
<feature type="compositionally biased region" description="Low complexity" evidence="1">
    <location>
        <begin position="380"/>
        <end position="395"/>
    </location>
</feature>
<dbReference type="PANTHER" id="PTHR23146">
    <property type="entry name" value="LEO1 PROTEIN"/>
    <property type="match status" value="1"/>
</dbReference>
<dbReference type="GO" id="GO:0006368">
    <property type="term" value="P:transcription elongation by RNA polymerase II"/>
    <property type="evidence" value="ECO:0007669"/>
    <property type="project" value="InterPro"/>
</dbReference>
<evidence type="ECO:0008006" key="4">
    <source>
        <dbReference type="Google" id="ProtNLM"/>
    </source>
</evidence>
<dbReference type="GO" id="GO:0016593">
    <property type="term" value="C:Cdc73/Paf1 complex"/>
    <property type="evidence" value="ECO:0007669"/>
    <property type="project" value="InterPro"/>
</dbReference>
<feature type="compositionally biased region" description="Basic and acidic residues" evidence="1">
    <location>
        <begin position="33"/>
        <end position="42"/>
    </location>
</feature>
<feature type="compositionally biased region" description="Low complexity" evidence="1">
    <location>
        <begin position="19"/>
        <end position="32"/>
    </location>
</feature>
<dbReference type="EMBL" id="JAKCXM010000548">
    <property type="protein sequence ID" value="KAJ0392966.1"/>
    <property type="molecule type" value="Genomic_DNA"/>
</dbReference>
<dbReference type="PANTHER" id="PTHR23146:SF0">
    <property type="entry name" value="RNA POLYMERASE-ASSOCIATED PROTEIN LEO1"/>
    <property type="match status" value="1"/>
</dbReference>
<evidence type="ECO:0000313" key="2">
    <source>
        <dbReference type="EMBL" id="KAJ0392966.1"/>
    </source>
</evidence>
<sequence>MSSPEAVSSSSEDEFDLGSSSVKPAESSSSSKPAEDNSKLFSDDDDEDDDKPPTTPSRNDSDDGEDQNKEKEMEDLFGSDYDSEEEEFKASGIKESPLREENRPVSTDLYNDGDHGDYGSHSNEIWLPRTPKAPKTASYFICKMPNILRLIPEAYTKQSIEEEMRNPSDETLYRNYSRWRYVRDDEGKVKVDPATKLPMRETNTKLVQWEDGTYTMFVGKEALSLSRQKIPNSFLFVNEISSDKPELDDDGDAAGQETVLESHGRLKEKFTIRPMTTSSKSHKSLTMSMRAKHNKGVQKIKHYISEIDGERDQEQRAKINDDRLRLQNRKKARQTYEYDRERSSRMDASFLEEGYDGADYDEEENVAAIKEQYGGRSRNKSSASASRRGPPNASRRPPPPAASFRGGGFDEYSRSRAEKSDSDNDQGADDQDDDEDDEDIVVRSVKKRRTVDEEDSD</sequence>
<proteinExistence type="predicted"/>
<feature type="compositionally biased region" description="Low complexity" evidence="1">
    <location>
        <begin position="1"/>
        <end position="10"/>
    </location>
</feature>
<reference evidence="2" key="1">
    <citation type="submission" date="2021-12" db="EMBL/GenBank/DDBJ databases">
        <title>Prjna785345.</title>
        <authorList>
            <person name="Rujirawat T."/>
            <person name="Krajaejun T."/>
        </authorList>
    </citation>
    <scope>NUCLEOTIDE SEQUENCE</scope>
    <source>
        <strain evidence="2">Pi057C3</strain>
    </source>
</reference>
<dbReference type="GO" id="GO:0032968">
    <property type="term" value="P:positive regulation of transcription elongation by RNA polymerase II"/>
    <property type="evidence" value="ECO:0007669"/>
    <property type="project" value="TreeGrafter"/>
</dbReference>
<dbReference type="InterPro" id="IPR007149">
    <property type="entry name" value="Leo1"/>
</dbReference>
<organism evidence="2 3">
    <name type="scientific">Pythium insidiosum</name>
    <name type="common">Pythiosis disease agent</name>
    <dbReference type="NCBI Taxonomy" id="114742"/>
    <lineage>
        <taxon>Eukaryota</taxon>
        <taxon>Sar</taxon>
        <taxon>Stramenopiles</taxon>
        <taxon>Oomycota</taxon>
        <taxon>Peronosporomycetes</taxon>
        <taxon>Pythiales</taxon>
        <taxon>Pythiaceae</taxon>
        <taxon>Pythium</taxon>
    </lineage>
</organism>
<feature type="compositionally biased region" description="Acidic residues" evidence="1">
    <location>
        <begin position="75"/>
        <end position="87"/>
    </location>
</feature>
<dbReference type="AlphaFoldDB" id="A0AAD5LUF2"/>
<gene>
    <name evidence="2" type="ORF">P43SY_001025</name>
</gene>